<sequence length="62" mass="7516">MELLFCADWVMVTGHNHPLIRSLKERHRHGPNLASRQRRGRGQVRERLAWNSHSRIKWEKYL</sequence>
<dbReference type="AlphaFoldDB" id="A0A0A8ZR78"/>
<proteinExistence type="predicted"/>
<reference evidence="1" key="2">
    <citation type="journal article" date="2015" name="Data Brief">
        <title>Shoot transcriptome of the giant reed, Arundo donax.</title>
        <authorList>
            <person name="Barrero R.A."/>
            <person name="Guerrero F.D."/>
            <person name="Moolhuijzen P."/>
            <person name="Goolsby J.A."/>
            <person name="Tidwell J."/>
            <person name="Bellgard S.E."/>
            <person name="Bellgard M.I."/>
        </authorList>
    </citation>
    <scope>NUCLEOTIDE SEQUENCE</scope>
    <source>
        <tissue evidence="1">Shoot tissue taken approximately 20 cm above the soil surface</tissue>
    </source>
</reference>
<name>A0A0A8ZR78_ARUDO</name>
<dbReference type="EMBL" id="GBRH01257727">
    <property type="protein sequence ID" value="JAD40168.1"/>
    <property type="molecule type" value="Transcribed_RNA"/>
</dbReference>
<protein>
    <submittedName>
        <fullName evidence="1">Uncharacterized protein</fullName>
    </submittedName>
</protein>
<evidence type="ECO:0000313" key="1">
    <source>
        <dbReference type="EMBL" id="JAD40168.1"/>
    </source>
</evidence>
<organism evidence="1">
    <name type="scientific">Arundo donax</name>
    <name type="common">Giant reed</name>
    <name type="synonym">Donax arundinaceus</name>
    <dbReference type="NCBI Taxonomy" id="35708"/>
    <lineage>
        <taxon>Eukaryota</taxon>
        <taxon>Viridiplantae</taxon>
        <taxon>Streptophyta</taxon>
        <taxon>Embryophyta</taxon>
        <taxon>Tracheophyta</taxon>
        <taxon>Spermatophyta</taxon>
        <taxon>Magnoliopsida</taxon>
        <taxon>Liliopsida</taxon>
        <taxon>Poales</taxon>
        <taxon>Poaceae</taxon>
        <taxon>PACMAD clade</taxon>
        <taxon>Arundinoideae</taxon>
        <taxon>Arundineae</taxon>
        <taxon>Arundo</taxon>
    </lineage>
</organism>
<reference evidence="1" key="1">
    <citation type="submission" date="2014-09" db="EMBL/GenBank/DDBJ databases">
        <authorList>
            <person name="Magalhaes I.L.F."/>
            <person name="Oliveira U."/>
            <person name="Santos F.R."/>
            <person name="Vidigal T.H.D.A."/>
            <person name="Brescovit A.D."/>
            <person name="Santos A.J."/>
        </authorList>
    </citation>
    <scope>NUCLEOTIDE SEQUENCE</scope>
    <source>
        <tissue evidence="1">Shoot tissue taken approximately 20 cm above the soil surface</tissue>
    </source>
</reference>
<accession>A0A0A8ZR78</accession>